<evidence type="ECO:0000256" key="2">
    <source>
        <dbReference type="ARBA" id="ARBA00002788"/>
    </source>
</evidence>
<evidence type="ECO:0000256" key="5">
    <source>
        <dbReference type="ARBA" id="ARBA00046577"/>
    </source>
</evidence>
<reference evidence="7 8" key="1">
    <citation type="submission" date="2018-12" db="EMBL/GenBank/DDBJ databases">
        <authorList>
            <consortium name="Pathogen Informatics"/>
        </authorList>
    </citation>
    <scope>NUCLEOTIDE SEQUENCE [LARGE SCALE GENOMIC DNA]</scope>
    <source>
        <strain evidence="7 8">NCTC12871</strain>
    </source>
</reference>
<evidence type="ECO:0000256" key="1">
    <source>
        <dbReference type="ARBA" id="ARBA00001113"/>
    </source>
</evidence>
<comment type="subunit">
    <text evidence="5">Homodimer. The dihydroxyacetone kinase complex is composed of a homodimer of DhaM, a homodimer of DhaK and the subunit DhaL.</text>
</comment>
<evidence type="ECO:0000256" key="3">
    <source>
        <dbReference type="ARBA" id="ARBA00012095"/>
    </source>
</evidence>
<dbReference type="GO" id="GO:0047324">
    <property type="term" value="F:phosphoenolpyruvate-glycerone phosphotransferase activity"/>
    <property type="evidence" value="ECO:0007669"/>
    <property type="project" value="UniProtKB-EC"/>
</dbReference>
<dbReference type="InterPro" id="IPR004701">
    <property type="entry name" value="PTS_EIIA_man-typ"/>
</dbReference>
<dbReference type="PANTHER" id="PTHR38594">
    <property type="entry name" value="PEP-DEPENDENT DIHYDROXYACETONE KINASE, PHOSPHORYL DONOR SUBUNIT DHAM"/>
    <property type="match status" value="1"/>
</dbReference>
<feature type="domain" description="PTS EIIA type-4" evidence="6">
    <location>
        <begin position="1"/>
        <end position="131"/>
    </location>
</feature>
<gene>
    <name evidence="7" type="primary">dhaM</name>
    <name evidence="7" type="ORF">NCTC12871_00676</name>
</gene>
<keyword evidence="8" id="KW-1185">Reference proteome</keyword>
<comment type="catalytic activity">
    <reaction evidence="1">
        <text>dihydroxyacetone + phosphoenolpyruvate = dihydroxyacetone phosphate + pyruvate</text>
        <dbReference type="Rhea" id="RHEA:18381"/>
        <dbReference type="ChEBI" id="CHEBI:15361"/>
        <dbReference type="ChEBI" id="CHEBI:16016"/>
        <dbReference type="ChEBI" id="CHEBI:57642"/>
        <dbReference type="ChEBI" id="CHEBI:58702"/>
        <dbReference type="EC" id="2.7.1.121"/>
    </reaction>
</comment>
<dbReference type="EC" id="2.7.1.121" evidence="3"/>
<dbReference type="RefSeq" id="WP_126598986.1">
    <property type="nucleotide sequence ID" value="NZ_LR134510.1"/>
</dbReference>
<dbReference type="OrthoDB" id="7065393at2"/>
<sequence>MINFVIVSHSQALAEGVVALANQIKAPECKIVAAGGLEDSPDGIGTDTIKIIHAIENAFTEEGVIVFVDLGSAILGTQTALDLLDPAIAEKVHLSYAPLIEGTIAAVVAASSGASLEDALSEANEAAFLKLSLNDQ</sequence>
<dbReference type="InterPro" id="IPR039643">
    <property type="entry name" value="DhaM"/>
</dbReference>
<dbReference type="Pfam" id="PF03610">
    <property type="entry name" value="EIIA-man"/>
    <property type="match status" value="1"/>
</dbReference>
<dbReference type="AlphaFoldDB" id="A0A448TTR8"/>
<dbReference type="InterPro" id="IPR012844">
    <property type="entry name" value="DhaM_N"/>
</dbReference>
<dbReference type="EMBL" id="LR134510">
    <property type="protein sequence ID" value="VEJ09231.1"/>
    <property type="molecule type" value="Genomic_DNA"/>
</dbReference>
<dbReference type="GO" id="GO:0016020">
    <property type="term" value="C:membrane"/>
    <property type="evidence" value="ECO:0007669"/>
    <property type="project" value="InterPro"/>
</dbReference>
<evidence type="ECO:0000313" key="8">
    <source>
        <dbReference type="Proteomes" id="UP000279799"/>
    </source>
</evidence>
<dbReference type="KEGG" id="adp:NCTC12871_00676"/>
<dbReference type="GO" id="GO:0009401">
    <property type="term" value="P:phosphoenolpyruvate-dependent sugar phosphotransferase system"/>
    <property type="evidence" value="ECO:0007669"/>
    <property type="project" value="InterPro"/>
</dbReference>
<accession>A0A448TTR8</accession>
<dbReference type="InterPro" id="IPR036662">
    <property type="entry name" value="PTS_EIIA_man-typ_sf"/>
</dbReference>
<protein>
    <recommendedName>
        <fullName evidence="3">phosphoenolpyruvate--glycerone phosphotransferase</fullName>
        <ecNumber evidence="3">2.7.1.121</ecNumber>
    </recommendedName>
</protein>
<proteinExistence type="predicted"/>
<dbReference type="Gene3D" id="3.40.50.510">
    <property type="entry name" value="Phosphotransferase system, mannose-type IIA component"/>
    <property type="match status" value="1"/>
</dbReference>
<evidence type="ECO:0000259" key="6">
    <source>
        <dbReference type="PROSITE" id="PS51096"/>
    </source>
</evidence>
<comment type="function">
    <text evidence="2">Component of the dihydroxyacetone kinase complex, which is responsible for the phosphoenolpyruvate (PEP)-dependent phosphorylation of dihydroxyacetone. DhaM serves as the phosphoryl donor. Is phosphorylated by phosphoenolpyruvate in an EI- and HPr-dependent reaction, and a phosphorelay system on histidine residues finally leads to phosphoryl transfer to DhaL and dihydroxyacetone.</text>
</comment>
<evidence type="ECO:0000313" key="7">
    <source>
        <dbReference type="EMBL" id="VEJ09231.1"/>
    </source>
</evidence>
<keyword evidence="4" id="KW-0808">Transferase</keyword>
<evidence type="ECO:0000256" key="4">
    <source>
        <dbReference type="ARBA" id="ARBA00022679"/>
    </source>
</evidence>
<dbReference type="GO" id="GO:0019563">
    <property type="term" value="P:glycerol catabolic process"/>
    <property type="evidence" value="ECO:0007669"/>
    <property type="project" value="InterPro"/>
</dbReference>
<dbReference type="PROSITE" id="PS51096">
    <property type="entry name" value="PTS_EIIA_TYPE_4"/>
    <property type="match status" value="1"/>
</dbReference>
<organism evidence="7 8">
    <name type="scientific">Actinobacillus delphinicola</name>
    <dbReference type="NCBI Taxonomy" id="51161"/>
    <lineage>
        <taxon>Bacteria</taxon>
        <taxon>Pseudomonadati</taxon>
        <taxon>Pseudomonadota</taxon>
        <taxon>Gammaproteobacteria</taxon>
        <taxon>Pasteurellales</taxon>
        <taxon>Pasteurellaceae</taxon>
        <taxon>Actinobacillus</taxon>
    </lineage>
</organism>
<dbReference type="PANTHER" id="PTHR38594:SF1">
    <property type="entry name" value="PEP-DEPENDENT DIHYDROXYACETONE KINASE, PHOSPHORYL DONOR SUBUNIT DHAM"/>
    <property type="match status" value="1"/>
</dbReference>
<name>A0A448TTR8_9PAST</name>
<dbReference type="Proteomes" id="UP000279799">
    <property type="component" value="Chromosome"/>
</dbReference>
<dbReference type="SUPFAM" id="SSF53062">
    <property type="entry name" value="PTS system fructose IIA component-like"/>
    <property type="match status" value="1"/>
</dbReference>
<dbReference type="NCBIfam" id="TIGR02364">
    <property type="entry name" value="dha_pts"/>
    <property type="match status" value="1"/>
</dbReference>